<dbReference type="STRING" id="1244869.H261_23317"/>
<dbReference type="Pfam" id="PF20454">
    <property type="entry name" value="GpA_nuclease"/>
    <property type="match status" value="1"/>
</dbReference>
<name>M2ZJI8_9PROT</name>
<organism evidence="3 4">
    <name type="scientific">Paramagnetospirillum caucaseum</name>
    <dbReference type="NCBI Taxonomy" id="1244869"/>
    <lineage>
        <taxon>Bacteria</taxon>
        <taxon>Pseudomonadati</taxon>
        <taxon>Pseudomonadota</taxon>
        <taxon>Alphaproteobacteria</taxon>
        <taxon>Rhodospirillales</taxon>
        <taxon>Magnetospirillaceae</taxon>
        <taxon>Paramagnetospirillum</taxon>
    </lineage>
</organism>
<dbReference type="PATRIC" id="fig|1244869.3.peg.4509"/>
<evidence type="ECO:0000313" key="3">
    <source>
        <dbReference type="EMBL" id="EME67477.1"/>
    </source>
</evidence>
<feature type="compositionally biased region" description="Low complexity" evidence="1">
    <location>
        <begin position="116"/>
        <end position="125"/>
    </location>
</feature>
<reference evidence="3 4" key="1">
    <citation type="journal article" date="2014" name="Genome Announc.">
        <title>Draft Genome Sequence of Magnetospirillum sp. Strain SO-1, a Freshwater Magnetotactic Bacterium Isolated from the Ol'khovka River, Russia.</title>
        <authorList>
            <person name="Grouzdev D.S."/>
            <person name="Dziuba M.V."/>
            <person name="Sukhacheva M.S."/>
            <person name="Mardanov A.V."/>
            <person name="Beletskiy A.V."/>
            <person name="Kuznetsov B.B."/>
            <person name="Skryabin K.G."/>
        </authorList>
    </citation>
    <scope>NUCLEOTIDE SEQUENCE [LARGE SCALE GENOMIC DNA]</scope>
    <source>
        <strain evidence="3 4">SO-1</strain>
    </source>
</reference>
<proteinExistence type="predicted"/>
<comment type="caution">
    <text evidence="3">The sequence shown here is derived from an EMBL/GenBank/DDBJ whole genome shotgun (WGS) entry which is preliminary data.</text>
</comment>
<evidence type="ECO:0000256" key="1">
    <source>
        <dbReference type="SAM" id="MobiDB-lite"/>
    </source>
</evidence>
<protein>
    <submittedName>
        <fullName evidence="3">Terminase GpA</fullName>
    </submittedName>
</protein>
<accession>M2ZJI8</accession>
<sequence>YEFLKRDDPLARGYVGFARGLGIEYFEQLTSERREEVATRGGRKVFRWTVRKGLANEALDTTNYAEAAATLKGWTRWNDSDWELLIAERDAPPDAVGTQLDLEHQLLAARPPTPSRPAAETPPASKADPLDRLA</sequence>
<evidence type="ECO:0000313" key="4">
    <source>
        <dbReference type="Proteomes" id="UP000011744"/>
    </source>
</evidence>
<dbReference type="Proteomes" id="UP000011744">
    <property type="component" value="Unassembled WGS sequence"/>
</dbReference>
<keyword evidence="4" id="KW-1185">Reference proteome</keyword>
<evidence type="ECO:0000259" key="2">
    <source>
        <dbReference type="Pfam" id="PF20454"/>
    </source>
</evidence>
<feature type="domain" description="Terminase large subunit GpA endonuclease" evidence="2">
    <location>
        <begin position="11"/>
        <end position="75"/>
    </location>
</feature>
<dbReference type="EMBL" id="AONQ01000199">
    <property type="protein sequence ID" value="EME67477.1"/>
    <property type="molecule type" value="Genomic_DNA"/>
</dbReference>
<feature type="non-terminal residue" evidence="3">
    <location>
        <position position="1"/>
    </location>
</feature>
<dbReference type="AlphaFoldDB" id="M2ZJI8"/>
<feature type="region of interest" description="Disordered" evidence="1">
    <location>
        <begin position="107"/>
        <end position="134"/>
    </location>
</feature>
<dbReference type="RefSeq" id="WP_008622945.1">
    <property type="nucleotide sequence ID" value="NZ_AONQ01000199.1"/>
</dbReference>
<dbReference type="GO" id="GO:0004519">
    <property type="term" value="F:endonuclease activity"/>
    <property type="evidence" value="ECO:0007669"/>
    <property type="project" value="InterPro"/>
</dbReference>
<dbReference type="eggNOG" id="COG5525">
    <property type="taxonomic scope" value="Bacteria"/>
</dbReference>
<dbReference type="InterPro" id="IPR046454">
    <property type="entry name" value="GpA_endonuclease"/>
</dbReference>
<gene>
    <name evidence="3" type="ORF">H261_23317</name>
</gene>